<dbReference type="SMART" id="SM00028">
    <property type="entry name" value="TPR"/>
    <property type="match status" value="14"/>
</dbReference>
<feature type="repeat" description="TPR" evidence="1">
    <location>
        <begin position="348"/>
        <end position="381"/>
    </location>
</feature>
<feature type="repeat" description="TPR" evidence="1">
    <location>
        <begin position="718"/>
        <end position="751"/>
    </location>
</feature>
<evidence type="ECO:0000313" key="5">
    <source>
        <dbReference type="EMBL" id="EDO33672.1"/>
    </source>
</evidence>
<name>A7SRJ7_NEMVE</name>
<dbReference type="Pfam" id="PF12770">
    <property type="entry name" value="CHAT"/>
    <property type="match status" value="1"/>
</dbReference>
<keyword evidence="3" id="KW-0472">Membrane</keyword>
<keyword evidence="3" id="KW-0812">Transmembrane</keyword>
<organism evidence="5 6">
    <name type="scientific">Nematostella vectensis</name>
    <name type="common">Starlet sea anemone</name>
    <dbReference type="NCBI Taxonomy" id="45351"/>
    <lineage>
        <taxon>Eukaryota</taxon>
        <taxon>Metazoa</taxon>
        <taxon>Cnidaria</taxon>
        <taxon>Anthozoa</taxon>
        <taxon>Hexacorallia</taxon>
        <taxon>Actiniaria</taxon>
        <taxon>Edwardsiidae</taxon>
        <taxon>Nematostella</taxon>
    </lineage>
</organism>
<evidence type="ECO:0000256" key="1">
    <source>
        <dbReference type="PROSITE-ProRule" id="PRU00339"/>
    </source>
</evidence>
<dbReference type="PANTHER" id="PTHR10098:SF106">
    <property type="entry name" value="TETRATRICOPEPTIDE REPEAT PROTEIN 28-LIKE PROTEIN"/>
    <property type="match status" value="1"/>
</dbReference>
<feature type="region of interest" description="Disordered" evidence="2">
    <location>
        <begin position="1030"/>
        <end position="1140"/>
    </location>
</feature>
<dbReference type="PROSITE" id="PS50005">
    <property type="entry name" value="TPR"/>
    <property type="match status" value="11"/>
</dbReference>
<keyword evidence="3" id="KW-1133">Transmembrane helix</keyword>
<gene>
    <name evidence="5" type="ORF">NEMVEDRAFT_v1g216337</name>
</gene>
<feature type="repeat" description="TPR" evidence="1">
    <location>
        <begin position="268"/>
        <end position="301"/>
    </location>
</feature>
<feature type="transmembrane region" description="Helical" evidence="3">
    <location>
        <begin position="21"/>
        <end position="39"/>
    </location>
</feature>
<protein>
    <recommendedName>
        <fullName evidence="4">CHAT domain-containing protein</fullName>
    </recommendedName>
</protein>
<dbReference type="eggNOG" id="KOG0548">
    <property type="taxonomic scope" value="Eukaryota"/>
</dbReference>
<feature type="compositionally biased region" description="Basic and acidic residues" evidence="2">
    <location>
        <begin position="1053"/>
        <end position="1068"/>
    </location>
</feature>
<feature type="repeat" description="TPR" evidence="1">
    <location>
        <begin position="837"/>
        <end position="870"/>
    </location>
</feature>
<feature type="compositionally biased region" description="Polar residues" evidence="2">
    <location>
        <begin position="1078"/>
        <end position="1110"/>
    </location>
</feature>
<feature type="repeat" description="TPR" evidence="1">
    <location>
        <begin position="308"/>
        <end position="341"/>
    </location>
</feature>
<feature type="repeat" description="TPR" evidence="1">
    <location>
        <begin position="758"/>
        <end position="791"/>
    </location>
</feature>
<dbReference type="OMA" id="TRLEHAN"/>
<keyword evidence="1" id="KW-0802">TPR repeat</keyword>
<proteinExistence type="predicted"/>
<dbReference type="EMBL" id="DS469763">
    <property type="protein sequence ID" value="EDO33672.1"/>
    <property type="molecule type" value="Genomic_DNA"/>
</dbReference>
<feature type="repeat" description="TPR" evidence="1">
    <location>
        <begin position="467"/>
        <end position="500"/>
    </location>
</feature>
<dbReference type="InterPro" id="IPR019734">
    <property type="entry name" value="TPR_rpt"/>
</dbReference>
<dbReference type="SUPFAM" id="SSF48452">
    <property type="entry name" value="TPR-like"/>
    <property type="match status" value="4"/>
</dbReference>
<dbReference type="Proteomes" id="UP000001593">
    <property type="component" value="Unassembled WGS sequence"/>
</dbReference>
<evidence type="ECO:0000313" key="6">
    <source>
        <dbReference type="Proteomes" id="UP000001593"/>
    </source>
</evidence>
<dbReference type="InterPro" id="IPR011990">
    <property type="entry name" value="TPR-like_helical_dom_sf"/>
</dbReference>
<evidence type="ECO:0000259" key="4">
    <source>
        <dbReference type="Pfam" id="PF12770"/>
    </source>
</evidence>
<feature type="repeat" description="TPR" evidence="1">
    <location>
        <begin position="148"/>
        <end position="181"/>
    </location>
</feature>
<feature type="repeat" description="TPR" evidence="1">
    <location>
        <begin position="228"/>
        <end position="261"/>
    </location>
</feature>
<feature type="repeat" description="TPR" evidence="1">
    <location>
        <begin position="108"/>
        <end position="141"/>
    </location>
</feature>
<dbReference type="InParanoid" id="A7SRJ7"/>
<accession>A7SRJ7</accession>
<dbReference type="STRING" id="45351.A7SRJ7"/>
<feature type="domain" description="CHAT" evidence="4">
    <location>
        <begin position="1145"/>
        <end position="1437"/>
    </location>
</feature>
<dbReference type="HOGENOM" id="CLU_002404_0_1_1"/>
<keyword evidence="6" id="KW-1185">Reference proteome</keyword>
<dbReference type="Pfam" id="PF13424">
    <property type="entry name" value="TPR_12"/>
    <property type="match status" value="4"/>
</dbReference>
<dbReference type="PANTHER" id="PTHR10098">
    <property type="entry name" value="RAPSYN-RELATED"/>
    <property type="match status" value="1"/>
</dbReference>
<evidence type="ECO:0000256" key="2">
    <source>
        <dbReference type="SAM" id="MobiDB-lite"/>
    </source>
</evidence>
<dbReference type="InterPro" id="IPR024983">
    <property type="entry name" value="CHAT_dom"/>
</dbReference>
<dbReference type="Gene3D" id="1.25.40.10">
    <property type="entry name" value="Tetratricopeptide repeat domain"/>
    <property type="match status" value="4"/>
</dbReference>
<dbReference type="PhylomeDB" id="A7SRJ7"/>
<reference evidence="5 6" key="1">
    <citation type="journal article" date="2007" name="Science">
        <title>Sea anemone genome reveals ancestral eumetazoan gene repertoire and genomic organization.</title>
        <authorList>
            <person name="Putnam N.H."/>
            <person name="Srivastava M."/>
            <person name="Hellsten U."/>
            <person name="Dirks B."/>
            <person name="Chapman J."/>
            <person name="Salamov A."/>
            <person name="Terry A."/>
            <person name="Shapiro H."/>
            <person name="Lindquist E."/>
            <person name="Kapitonov V.V."/>
            <person name="Jurka J."/>
            <person name="Genikhovich G."/>
            <person name="Grigoriev I.V."/>
            <person name="Lucas S.M."/>
            <person name="Steele R.E."/>
            <person name="Finnerty J.R."/>
            <person name="Technau U."/>
            <person name="Martindale M.Q."/>
            <person name="Rokhsar D.S."/>
        </authorList>
    </citation>
    <scope>NUCLEOTIDE SEQUENCE [LARGE SCALE GENOMIC DNA]</scope>
    <source>
        <strain evidence="6">CH2 X CH6</strain>
    </source>
</reference>
<sequence>MDNEGKPFTHWGVAWERVQRVLPNLPVIFYFLLILGMEISPLTPAQQIQLVKVCYDIAFLLRNSKMMVAVYGTAGIVYREMRLFDQALACFSTALKNAKAIGNIEMQAKCYHDMGSTYNKLHNYNKALDYYKQSLNACMKTEEERKQANVYKNIGTLYMTLGDNGQAMVNYKHALCIYEKFGEECKQACVFNDIGGLYSSLGDNGKAMENYKHALCIYEKLGEVRKQADVYNGIGITYGSLGDKGQAIENLKNALCIYEKFGEEHKEADVYNNIGNTYYSLGDGGQAMENLKNALCIHEKFGEKRKQAVVYSNIGNTYYSLGDNGQAMVNYKKALCIHEKFGEEREQAVVYSNIGNTYYSLGDNGQAMENYKHALCIYEKLGEECRLARVYNNIGLVFCSLGDNSQAMMNFKKALCIFRKFGEEHGQAAAYSSIASIVGFYDLVEGMVLYRSALALFQKHGDVIRQAETWHNIGILYLNMSEHPEAEKSLKESLRLSELVFMNLGSLEKLKITVIETYIKTYRCLFYVSIILDKPEQALLASEQGRSRALKDSLQKKYGLESNAPSDEDTRYRSSLISEDNTSFVVICLSLEWLHLFTLASGKPLVTESSFSSRGMDNEGKPFAHWDVAELERVQRVRPNLPVIFWFLLIWGMEISPLTPAQQIQLLKVCYDIAFLLRDSEMMVEVYGTAGTVYREMRLFDQALACFSTKLGEEHKQAEVYNSIGLVYGSLGDNGQAMENYKHALCIHEKFGEECRQADVYSNIGAVFYSLGDGGQAMMNYKKALFIFRKFGEERSQAAAYCNIAALIGFYDPVEAMELYRSALAFFQKRGDVSLLAETWNNIGILYLNMSEHPEAEKSFKESLRLFELVFMNLGSLEKLKITVIETYIETYRCLFYVSIILDKPEQALLASEQGRSRALKDSLQKKYGLESNAPSDEDTRYTSSLISEDNTSFVVICLSLKWLHLFTLASGKPLVTESVPKKIFSSVESEINGKELEWLRDYIDRMVNEANAHVRLNRDESFEDRSLRLSCDDDGDESRQPSVLARGVRTATEIERARKSTEVRAEPSENSEDGNFPETSSTNSEATGGTQNQPQLPTQAPMSQATGIPQESDAIPSVKVPQEHEDDTCTPLLPSGPETPIHHDPLEVLYRLLISPIEDHLTGPEVVFIPEDFTFMIPFGAMKDPDGRFLAERKRIRTGPSLSTLKLLRECPEHKHSKQSVLVVANPRSNVNVEWPDEFGQLKVKPFSDTFAGLPKASEEAKMIRDLLPDVTCLMEERATKNAILAKLKEGVGIVHIASHGNARTGKILVAPGPRPHDEIAPSKDFLLTMEEIYSCQINARLVVLCCCHSGTGEIRAEGVMGLTRAFLAAGARSVLATLWQISDEATLYFMKRFYRHLVSGLTASASLQQTIRDTIADKDKYSHPYYWGAFILVGDDVTLTGCCE</sequence>
<evidence type="ECO:0000256" key="3">
    <source>
        <dbReference type="SAM" id="Phobius"/>
    </source>
</evidence>
<dbReference type="Pfam" id="PF13181">
    <property type="entry name" value="TPR_8"/>
    <property type="match status" value="2"/>
</dbReference>
<feature type="repeat" description="TPR" evidence="1">
    <location>
        <begin position="388"/>
        <end position="421"/>
    </location>
</feature>